<proteinExistence type="predicted"/>
<organism evidence="2 3">
    <name type="scientific">Streblomastix strix</name>
    <dbReference type="NCBI Taxonomy" id="222440"/>
    <lineage>
        <taxon>Eukaryota</taxon>
        <taxon>Metamonada</taxon>
        <taxon>Preaxostyla</taxon>
        <taxon>Oxymonadida</taxon>
        <taxon>Streblomastigidae</taxon>
        <taxon>Streblomastix</taxon>
    </lineage>
</organism>
<dbReference type="AlphaFoldDB" id="A0A5J4W303"/>
<accession>A0A5J4W303</accession>
<dbReference type="Gene3D" id="1.20.920.20">
    <property type="match status" value="1"/>
</dbReference>
<sequence length="140" mass="16178">SLYSDSYVAKEVEPKRTKVKESMEKLELMLQALAKKKFELHGVEDKNTQLRAKYDALITKNAKIEAEIEETRVKLIRVDKISTQQFKYRTNAQEDCINSPKPKEIPEVFIQYLGIDPVSILGQFAIETELAERLILKSYV</sequence>
<evidence type="ECO:0000313" key="3">
    <source>
        <dbReference type="Proteomes" id="UP000324800"/>
    </source>
</evidence>
<dbReference type="EMBL" id="SNRW01003720">
    <property type="protein sequence ID" value="KAA6389080.1"/>
    <property type="molecule type" value="Genomic_DNA"/>
</dbReference>
<name>A0A5J4W303_9EUKA</name>
<gene>
    <name evidence="2" type="ORF">EZS28_015391</name>
</gene>
<keyword evidence="1" id="KW-0175">Coiled coil</keyword>
<feature type="coiled-coil region" evidence="1">
    <location>
        <begin position="16"/>
        <end position="74"/>
    </location>
</feature>
<feature type="non-terminal residue" evidence="2">
    <location>
        <position position="1"/>
    </location>
</feature>
<reference evidence="2 3" key="1">
    <citation type="submission" date="2019-03" db="EMBL/GenBank/DDBJ databases">
        <title>Single cell metagenomics reveals metabolic interactions within the superorganism composed of flagellate Streblomastix strix and complex community of Bacteroidetes bacteria on its surface.</title>
        <authorList>
            <person name="Treitli S.C."/>
            <person name="Kolisko M."/>
            <person name="Husnik F."/>
            <person name="Keeling P."/>
            <person name="Hampl V."/>
        </authorList>
    </citation>
    <scope>NUCLEOTIDE SEQUENCE [LARGE SCALE GENOMIC DNA]</scope>
    <source>
        <strain evidence="2">ST1C</strain>
    </source>
</reference>
<evidence type="ECO:0000313" key="2">
    <source>
        <dbReference type="EMBL" id="KAA6389080.1"/>
    </source>
</evidence>
<comment type="caution">
    <text evidence="2">The sequence shown here is derived from an EMBL/GenBank/DDBJ whole genome shotgun (WGS) entry which is preliminary data.</text>
</comment>
<evidence type="ECO:0000256" key="1">
    <source>
        <dbReference type="SAM" id="Coils"/>
    </source>
</evidence>
<dbReference type="Proteomes" id="UP000324800">
    <property type="component" value="Unassembled WGS sequence"/>
</dbReference>
<protein>
    <submittedName>
        <fullName evidence="2">Uncharacterized protein</fullName>
    </submittedName>
</protein>